<gene>
    <name evidence="2" type="ORF">Q766_06905</name>
</gene>
<name>A0A0A2MQI2_9FLAO</name>
<reference evidence="2 3" key="1">
    <citation type="submission" date="2013-09" db="EMBL/GenBank/DDBJ databases">
        <authorList>
            <person name="Zeng Z."/>
            <person name="Chen C."/>
        </authorList>
    </citation>
    <scope>NUCLEOTIDE SEQUENCE [LARGE SCALE GENOMIC DNA]</scope>
    <source>
        <strain evidence="2 3">WB 4.1-42</strain>
    </source>
</reference>
<dbReference type="InterPro" id="IPR010982">
    <property type="entry name" value="Lambda_DNA-bd_dom_sf"/>
</dbReference>
<dbReference type="Proteomes" id="UP000030111">
    <property type="component" value="Unassembled WGS sequence"/>
</dbReference>
<dbReference type="RefSeq" id="WP_026991739.1">
    <property type="nucleotide sequence ID" value="NZ_JRLY01000004.1"/>
</dbReference>
<dbReference type="GO" id="GO:0003677">
    <property type="term" value="F:DNA binding"/>
    <property type="evidence" value="ECO:0007669"/>
    <property type="project" value="InterPro"/>
</dbReference>
<keyword evidence="3" id="KW-1185">Reference proteome</keyword>
<evidence type="ECO:0000313" key="3">
    <source>
        <dbReference type="Proteomes" id="UP000030111"/>
    </source>
</evidence>
<accession>A0A0A2MQI2</accession>
<organism evidence="2 3">
    <name type="scientific">Flavobacterium subsaxonicum WB 4.1-42 = DSM 21790</name>
    <dbReference type="NCBI Taxonomy" id="1121898"/>
    <lineage>
        <taxon>Bacteria</taxon>
        <taxon>Pseudomonadati</taxon>
        <taxon>Bacteroidota</taxon>
        <taxon>Flavobacteriia</taxon>
        <taxon>Flavobacteriales</taxon>
        <taxon>Flavobacteriaceae</taxon>
        <taxon>Flavobacterium</taxon>
    </lineage>
</organism>
<dbReference type="STRING" id="1121898.GCA_000422725_00271"/>
<dbReference type="EMBL" id="JRLY01000004">
    <property type="protein sequence ID" value="KGO93683.1"/>
    <property type="molecule type" value="Genomic_DNA"/>
</dbReference>
<feature type="domain" description="DUF6922" evidence="1">
    <location>
        <begin position="98"/>
        <end position="149"/>
    </location>
</feature>
<dbReference type="Gene3D" id="1.10.260.40">
    <property type="entry name" value="lambda repressor-like DNA-binding domains"/>
    <property type="match status" value="1"/>
</dbReference>
<dbReference type="SUPFAM" id="SSF47413">
    <property type="entry name" value="lambda repressor-like DNA-binding domains"/>
    <property type="match status" value="1"/>
</dbReference>
<evidence type="ECO:0000259" key="1">
    <source>
        <dbReference type="Pfam" id="PF21956"/>
    </source>
</evidence>
<dbReference type="InterPro" id="IPR053830">
    <property type="entry name" value="DUF6922"/>
</dbReference>
<sequence length="164" mass="18788">MDMQFHKYKGIHPGAIVARELKKRALAQRPFALTIGIAPQSFNQIIKAKRPLPLSAALKIEKALSLEEGALAVLQTYYDIEIQKLKDATITKPNITRLRKSLFWDTDIDTIDWEKKSKAVIERIFERGNITEKKEIIRFYGTPKVRSIISNPSTKAKFTRSHKP</sequence>
<dbReference type="Pfam" id="PF21956">
    <property type="entry name" value="DUF6922"/>
    <property type="match status" value="1"/>
</dbReference>
<comment type="caution">
    <text evidence="2">The sequence shown here is derived from an EMBL/GenBank/DDBJ whole genome shotgun (WGS) entry which is preliminary data.</text>
</comment>
<dbReference type="CDD" id="cd00093">
    <property type="entry name" value="HTH_XRE"/>
    <property type="match status" value="1"/>
</dbReference>
<protein>
    <submittedName>
        <fullName evidence="2">Plasmid maintenance system antidote protein</fullName>
    </submittedName>
</protein>
<dbReference type="eggNOG" id="COG3093">
    <property type="taxonomic scope" value="Bacteria"/>
</dbReference>
<evidence type="ECO:0000313" key="2">
    <source>
        <dbReference type="EMBL" id="KGO93683.1"/>
    </source>
</evidence>
<dbReference type="OrthoDB" id="1364214at2"/>
<dbReference type="InterPro" id="IPR001387">
    <property type="entry name" value="Cro/C1-type_HTH"/>
</dbReference>
<dbReference type="AlphaFoldDB" id="A0A0A2MQI2"/>
<proteinExistence type="predicted"/>